<dbReference type="EMBL" id="JH993943">
    <property type="protein sequence ID" value="ELQ75553.1"/>
    <property type="molecule type" value="Genomic_DNA"/>
</dbReference>
<accession>L7JVP7</accession>
<dbReference type="OrthoDB" id="10616123at2759"/>
<evidence type="ECO:0000313" key="3">
    <source>
        <dbReference type="Proteomes" id="UP000011185"/>
    </source>
</evidence>
<proteinExistence type="predicted"/>
<sequence>MYYEYLKLSSRTRVLEQKFFSARVAQFHKLYASLSDQIAEKDERIDTLKKQTTELQHKLEDLEEQNAEWGTNNNKLQAELDIVNKDVKRLQAISVEKERKIEKLNAEVESCRKEGNAASNAQIDRLERELEKLRKENAKLADRNKELIDKNKKLGNDKVLGKKNIVLEKNTRRLLTNTMKLRKNTMNW</sequence>
<gene>
    <name evidence="2" type="ORF">THOM_1486</name>
</gene>
<protein>
    <submittedName>
        <fullName evidence="2">Uncharacterized protein</fullName>
    </submittedName>
</protein>
<dbReference type="HOGENOM" id="CLU_1442016_0_0_1"/>
<feature type="coiled-coil region" evidence="1">
    <location>
        <begin position="31"/>
        <end position="157"/>
    </location>
</feature>
<evidence type="ECO:0000256" key="1">
    <source>
        <dbReference type="SAM" id="Coils"/>
    </source>
</evidence>
<dbReference type="InParanoid" id="L7JVP7"/>
<dbReference type="AlphaFoldDB" id="L7JVP7"/>
<dbReference type="VEuPathDB" id="MicrosporidiaDB:THOM_1486"/>
<reference evidence="2 3" key="1">
    <citation type="journal article" date="2012" name="PLoS Pathog.">
        <title>The genome of the obligate intracellular parasite Trachipleistophora hominis: new insights into microsporidian genome dynamics and reductive evolution.</title>
        <authorList>
            <person name="Heinz E."/>
            <person name="Williams T.A."/>
            <person name="Nakjang S."/>
            <person name="Noel C.J."/>
            <person name="Swan D.C."/>
            <person name="Goldberg A.V."/>
            <person name="Harris S.R."/>
            <person name="Weinmaier T."/>
            <person name="Markert S."/>
            <person name="Becher D."/>
            <person name="Bernhardt J."/>
            <person name="Dagan T."/>
            <person name="Hacker C."/>
            <person name="Lucocq J.M."/>
            <person name="Schweder T."/>
            <person name="Rattei T."/>
            <person name="Hall N."/>
            <person name="Hirt R.P."/>
            <person name="Embley T.M."/>
        </authorList>
    </citation>
    <scope>NUCLEOTIDE SEQUENCE [LARGE SCALE GENOMIC DNA]</scope>
</reference>
<keyword evidence="3" id="KW-1185">Reference proteome</keyword>
<dbReference type="Proteomes" id="UP000011185">
    <property type="component" value="Unassembled WGS sequence"/>
</dbReference>
<keyword evidence="1" id="KW-0175">Coiled coil</keyword>
<dbReference type="Gene3D" id="1.10.287.1490">
    <property type="match status" value="1"/>
</dbReference>
<evidence type="ECO:0000313" key="2">
    <source>
        <dbReference type="EMBL" id="ELQ75553.1"/>
    </source>
</evidence>
<organism evidence="2 3">
    <name type="scientific">Trachipleistophora hominis</name>
    <name type="common">Microsporidian parasite</name>
    <dbReference type="NCBI Taxonomy" id="72359"/>
    <lineage>
        <taxon>Eukaryota</taxon>
        <taxon>Fungi</taxon>
        <taxon>Fungi incertae sedis</taxon>
        <taxon>Microsporidia</taxon>
        <taxon>Pleistophoridae</taxon>
        <taxon>Trachipleistophora</taxon>
    </lineage>
</organism>
<name>L7JVP7_TRAHO</name>